<dbReference type="GO" id="GO:0003723">
    <property type="term" value="F:RNA binding"/>
    <property type="evidence" value="ECO:0007669"/>
    <property type="project" value="InterPro"/>
</dbReference>
<dbReference type="SUPFAM" id="SSF46955">
    <property type="entry name" value="Putative DNA-binding domain"/>
    <property type="match status" value="1"/>
</dbReference>
<evidence type="ECO:0000313" key="3">
    <source>
        <dbReference type="Proteomes" id="UP000237466"/>
    </source>
</evidence>
<dbReference type="PROSITE" id="PS51483">
    <property type="entry name" value="B5"/>
    <property type="match status" value="1"/>
</dbReference>
<dbReference type="GO" id="GO:0006432">
    <property type="term" value="P:phenylalanyl-tRNA aminoacylation"/>
    <property type="evidence" value="ECO:0007669"/>
    <property type="project" value="InterPro"/>
</dbReference>
<dbReference type="InterPro" id="IPR009061">
    <property type="entry name" value="DNA-bd_dom_put_sf"/>
</dbReference>
<feature type="non-terminal residue" evidence="2">
    <location>
        <position position="1"/>
    </location>
</feature>
<keyword evidence="2" id="KW-0436">Ligase</keyword>
<accession>A0A2S3QUZ1</accession>
<dbReference type="GO" id="GO:0000287">
    <property type="term" value="F:magnesium ion binding"/>
    <property type="evidence" value="ECO:0007669"/>
    <property type="project" value="InterPro"/>
</dbReference>
<dbReference type="Pfam" id="PF03484">
    <property type="entry name" value="B5"/>
    <property type="match status" value="1"/>
</dbReference>
<dbReference type="GO" id="GO:0005524">
    <property type="term" value="F:ATP binding"/>
    <property type="evidence" value="ECO:0007669"/>
    <property type="project" value="InterPro"/>
</dbReference>
<dbReference type="GO" id="GO:0004826">
    <property type="term" value="F:phenylalanine-tRNA ligase activity"/>
    <property type="evidence" value="ECO:0007669"/>
    <property type="project" value="InterPro"/>
</dbReference>
<dbReference type="InterPro" id="IPR005147">
    <property type="entry name" value="tRNA_synthase_B5-dom"/>
</dbReference>
<organism evidence="2 3">
    <name type="scientific">Vibrio vulnificus</name>
    <dbReference type="NCBI Taxonomy" id="672"/>
    <lineage>
        <taxon>Bacteria</taxon>
        <taxon>Pseudomonadati</taxon>
        <taxon>Pseudomonadota</taxon>
        <taxon>Gammaproteobacteria</taxon>
        <taxon>Vibrionales</taxon>
        <taxon>Vibrionaceae</taxon>
        <taxon>Vibrio</taxon>
    </lineage>
</organism>
<name>A0A2S3QUZ1_VIBVL</name>
<protein>
    <submittedName>
        <fullName evidence="2">Phenylalanine--tRNA ligase subunit beta</fullName>
    </submittedName>
</protein>
<dbReference type="EMBL" id="PDGH01000161">
    <property type="protein sequence ID" value="POB41065.1"/>
    <property type="molecule type" value="Genomic_DNA"/>
</dbReference>
<dbReference type="GO" id="GO:0009328">
    <property type="term" value="C:phenylalanine-tRNA ligase complex"/>
    <property type="evidence" value="ECO:0007669"/>
    <property type="project" value="TreeGrafter"/>
</dbReference>
<feature type="non-terminal residue" evidence="2">
    <location>
        <position position="84"/>
    </location>
</feature>
<evidence type="ECO:0000259" key="1">
    <source>
        <dbReference type="PROSITE" id="PS51483"/>
    </source>
</evidence>
<reference evidence="2 3" key="1">
    <citation type="journal article" date="2018" name="Front. Microbiol.">
        <title>Phylogeny of Vibrio vulnificus from the Analysis of the Core-Genome: Implications for Intra-Species Taxonomy.</title>
        <authorList>
            <person name="Roig F.J."/>
            <person name="Gonzalez-Candelas F."/>
            <person name="Sanjuan E."/>
            <person name="Fouz B."/>
            <person name="Feil E.J."/>
            <person name="Llorens C."/>
            <person name="Baker-Austin C."/>
            <person name="Oliver J.D."/>
            <person name="Danin-Poleg Y."/>
            <person name="Gibas C.J."/>
            <person name="Kashi Y."/>
            <person name="Gulig P.A."/>
            <person name="Morrison S.S."/>
            <person name="Amaro C."/>
        </authorList>
    </citation>
    <scope>NUCLEOTIDE SEQUENCE [LARGE SCALE GENOMIC DNA]</scope>
    <source>
        <strain evidence="2 3">CECT4608</strain>
    </source>
</reference>
<feature type="domain" description="B5" evidence="1">
    <location>
        <begin position="1"/>
        <end position="59"/>
    </location>
</feature>
<dbReference type="PANTHER" id="PTHR10947:SF0">
    <property type="entry name" value="PHENYLALANINE--TRNA LIGASE BETA SUBUNIT"/>
    <property type="match status" value="1"/>
</dbReference>
<dbReference type="PANTHER" id="PTHR10947">
    <property type="entry name" value="PHENYLALANYL-TRNA SYNTHETASE BETA CHAIN AND LEUCINE-RICH REPEAT-CONTAINING PROTEIN 47"/>
    <property type="match status" value="1"/>
</dbReference>
<evidence type="ECO:0000313" key="2">
    <source>
        <dbReference type="EMBL" id="POB41065.1"/>
    </source>
</evidence>
<dbReference type="Proteomes" id="UP000237466">
    <property type="component" value="Unassembled WGS sequence"/>
</dbReference>
<dbReference type="Gene3D" id="3.30.56.10">
    <property type="match status" value="1"/>
</dbReference>
<gene>
    <name evidence="2" type="ORF">CRN52_25800</name>
</gene>
<proteinExistence type="predicted"/>
<comment type="caution">
    <text evidence="2">The sequence shown here is derived from an EMBL/GenBank/DDBJ whole genome shotgun (WGS) entry which is preliminary data.</text>
</comment>
<dbReference type="InterPro" id="IPR045060">
    <property type="entry name" value="Phe-tRNA-ligase_IIc_bsu"/>
</dbReference>
<dbReference type="AlphaFoldDB" id="A0A2S3QUZ1"/>
<dbReference type="SMART" id="SM00874">
    <property type="entry name" value="B5"/>
    <property type="match status" value="1"/>
</dbReference>
<sequence>MPLDAAEIVRLLQALELTVVADGEGQWSVGVPSHRFDISLEVDLIEELARLYGYNRLPVRYPQARLAPNNKPEARAALPLLRRL</sequence>